<dbReference type="Gene3D" id="1.20.1300.10">
    <property type="entry name" value="Fumarate reductase/succinate dehydrogenase, transmembrane subunit"/>
    <property type="match status" value="1"/>
</dbReference>
<evidence type="ECO:0000313" key="2">
    <source>
        <dbReference type="EMBL" id="PWB92690.1"/>
    </source>
</evidence>
<gene>
    <name evidence="2" type="ORF">C5689_16895</name>
</gene>
<dbReference type="GO" id="GO:0016020">
    <property type="term" value="C:membrane"/>
    <property type="evidence" value="ECO:0007669"/>
    <property type="project" value="InterPro"/>
</dbReference>
<feature type="transmembrane region" description="Helical" evidence="1">
    <location>
        <begin position="332"/>
        <end position="356"/>
    </location>
</feature>
<sequence>MTIEAQGITPDRVGVSRKFTLIAAPLAAIAYPWTLRAFNIAAAEIVEPSRPTHLIFWLGAALFLALAFAIPLIGLLASFRLARVTAPTVAERRAELVALLVVAAPAIYTFLGVVDFMTNSPLPDEWAFALLWALLIVAVVASPDRPYPIASAAAAPATLRVAHGVAAIAILAVFLGFHLVNHLAGLIGPDAHRSLMKSVHAIYGSALVEPLLVAALLFQVASGSFLAARHLRASADPFRIFQIAAGVYLAFFILGHMNSVFVYARSWSNPPIVTDWSFATSEAWGGLIESGWSNRLIPHYALGVFFVVAHMGAGLRMAMIGHNLPERWANRAMFGVAAAAALLALAIMLGMCGLRLDLV</sequence>
<dbReference type="Proteomes" id="UP000245137">
    <property type="component" value="Unassembled WGS sequence"/>
</dbReference>
<keyword evidence="1" id="KW-0812">Transmembrane</keyword>
<feature type="transmembrane region" description="Helical" evidence="1">
    <location>
        <begin position="54"/>
        <end position="76"/>
    </location>
</feature>
<evidence type="ECO:0000313" key="3">
    <source>
        <dbReference type="Proteomes" id="UP000245137"/>
    </source>
</evidence>
<feature type="transmembrane region" description="Helical" evidence="1">
    <location>
        <begin position="126"/>
        <end position="143"/>
    </location>
</feature>
<feature type="transmembrane region" description="Helical" evidence="1">
    <location>
        <begin position="21"/>
        <end position="42"/>
    </location>
</feature>
<keyword evidence="3" id="KW-1185">Reference proteome</keyword>
<organism evidence="2 3">
    <name type="scientific">Methylosinus sporium</name>
    <dbReference type="NCBI Taxonomy" id="428"/>
    <lineage>
        <taxon>Bacteria</taxon>
        <taxon>Pseudomonadati</taxon>
        <taxon>Pseudomonadota</taxon>
        <taxon>Alphaproteobacteria</taxon>
        <taxon>Hyphomicrobiales</taxon>
        <taxon>Methylocystaceae</taxon>
        <taxon>Methylosinus</taxon>
    </lineage>
</organism>
<dbReference type="EMBL" id="PUIV01000039">
    <property type="protein sequence ID" value="PWB92690.1"/>
    <property type="molecule type" value="Genomic_DNA"/>
</dbReference>
<feature type="transmembrane region" description="Helical" evidence="1">
    <location>
        <begin position="300"/>
        <end position="320"/>
    </location>
</feature>
<dbReference type="RefSeq" id="WP_108918412.1">
    <property type="nucleotide sequence ID" value="NZ_BGJY01000009.1"/>
</dbReference>
<feature type="transmembrane region" description="Helical" evidence="1">
    <location>
        <begin position="207"/>
        <end position="228"/>
    </location>
</feature>
<feature type="transmembrane region" description="Helical" evidence="1">
    <location>
        <begin position="96"/>
        <end position="114"/>
    </location>
</feature>
<name>A0A2U1SM64_METSR</name>
<comment type="caution">
    <text evidence="2">The sequence shown here is derived from an EMBL/GenBank/DDBJ whole genome shotgun (WGS) entry which is preliminary data.</text>
</comment>
<dbReference type="AlphaFoldDB" id="A0A2U1SM64"/>
<reference evidence="2 3" key="1">
    <citation type="journal article" date="2018" name="Appl. Microbiol. Biotechnol.">
        <title>Co-cultivation of the strictly anaerobic methanogen Methanosarcina barkeri with aerobic methanotrophs in an oxygen-limited membrane bioreactor.</title>
        <authorList>
            <person name="In 't Zandt M.H."/>
            <person name="van den Bosch T.J.M."/>
            <person name="Rijkers R."/>
            <person name="van Kessel M.A.H.J."/>
            <person name="Jetten M.S.M."/>
            <person name="Welte C.U."/>
        </authorList>
    </citation>
    <scope>NUCLEOTIDE SEQUENCE [LARGE SCALE GENOMIC DNA]</scope>
    <source>
        <strain evidence="2 3">DSM 17706</strain>
    </source>
</reference>
<feature type="transmembrane region" description="Helical" evidence="1">
    <location>
        <begin position="164"/>
        <end position="187"/>
    </location>
</feature>
<keyword evidence="1" id="KW-0472">Membrane</keyword>
<keyword evidence="1" id="KW-1133">Transmembrane helix</keyword>
<proteinExistence type="predicted"/>
<dbReference type="OrthoDB" id="6868340at2"/>
<accession>A0A2U1SM64</accession>
<evidence type="ECO:0000256" key="1">
    <source>
        <dbReference type="SAM" id="Phobius"/>
    </source>
</evidence>
<feature type="transmembrane region" description="Helical" evidence="1">
    <location>
        <begin position="240"/>
        <end position="264"/>
    </location>
</feature>
<protein>
    <submittedName>
        <fullName evidence="2">Uncharacterized protein</fullName>
    </submittedName>
</protein>
<dbReference type="SUPFAM" id="SSF81343">
    <property type="entry name" value="Fumarate reductase respiratory complex transmembrane subunits"/>
    <property type="match status" value="1"/>
</dbReference>
<dbReference type="InterPro" id="IPR034804">
    <property type="entry name" value="SQR/QFR_C/D"/>
</dbReference>